<evidence type="ECO:0000313" key="2">
    <source>
        <dbReference type="Ensembl" id="ENSCABP00000025060.1"/>
    </source>
</evidence>
<feature type="compositionally biased region" description="Polar residues" evidence="1">
    <location>
        <begin position="38"/>
        <end position="49"/>
    </location>
</feature>
<dbReference type="Ensembl" id="ENSCABT00000027475.1">
    <property type="protein sequence ID" value="ENSCABP00000025060.1"/>
    <property type="gene ID" value="ENSCABG00000018467.1"/>
</dbReference>
<accession>A0A8C0J0T2</accession>
<evidence type="ECO:0000256" key="1">
    <source>
        <dbReference type="SAM" id="MobiDB-lite"/>
    </source>
</evidence>
<reference evidence="2" key="1">
    <citation type="submission" date="2025-08" db="UniProtKB">
        <authorList>
            <consortium name="Ensembl"/>
        </authorList>
    </citation>
    <scope>IDENTIFICATION</scope>
</reference>
<keyword evidence="3" id="KW-1185">Reference proteome</keyword>
<feature type="region of interest" description="Disordered" evidence="1">
    <location>
        <begin position="38"/>
        <end position="61"/>
    </location>
</feature>
<dbReference type="AlphaFoldDB" id="A0A8C0J0T2"/>
<dbReference type="Proteomes" id="UP000694404">
    <property type="component" value="Unplaced"/>
</dbReference>
<name>A0A8C0J0T2_CHEAB</name>
<protein>
    <submittedName>
        <fullName evidence="2">Uncharacterized protein</fullName>
    </submittedName>
</protein>
<organism evidence="2 3">
    <name type="scientific">Chelonoidis abingdonii</name>
    <name type="common">Abingdon island giant tortoise</name>
    <name type="synonym">Testudo abingdonii</name>
    <dbReference type="NCBI Taxonomy" id="106734"/>
    <lineage>
        <taxon>Eukaryota</taxon>
        <taxon>Metazoa</taxon>
        <taxon>Chordata</taxon>
        <taxon>Craniata</taxon>
        <taxon>Vertebrata</taxon>
        <taxon>Euteleostomi</taxon>
        <taxon>Archelosauria</taxon>
        <taxon>Testudinata</taxon>
        <taxon>Testudines</taxon>
        <taxon>Cryptodira</taxon>
        <taxon>Durocryptodira</taxon>
        <taxon>Testudinoidea</taxon>
        <taxon>Testudinidae</taxon>
        <taxon>Chelonoidis</taxon>
    </lineage>
</organism>
<proteinExistence type="predicted"/>
<sequence>MASLYQRFGGKINTSRSFPAPPEASHLLGAQCTEETSAAGQTARPFQQESRARFPYQPRSDAEEEDVSPSLVWVLLCLSQCLSRVCPEVAWLPSLCLICAPLPAKGQRWCFINSHVNKPPNHLGSRSAGVSGNEWSGVGRVGMLCNVDGLGAFENRPCMLHPAPSE</sequence>
<reference evidence="2" key="2">
    <citation type="submission" date="2025-09" db="UniProtKB">
        <authorList>
            <consortium name="Ensembl"/>
        </authorList>
    </citation>
    <scope>IDENTIFICATION</scope>
</reference>
<dbReference type="GeneTree" id="ENSGT00900000143483"/>
<evidence type="ECO:0000313" key="3">
    <source>
        <dbReference type="Proteomes" id="UP000694404"/>
    </source>
</evidence>